<name>A0A291HTT4_9GAMM</name>
<dbReference type="KEGG" id="zdf:AN401_18100"/>
<evidence type="ECO:0000256" key="1">
    <source>
        <dbReference type="ARBA" id="ARBA00022801"/>
    </source>
</evidence>
<proteinExistence type="predicted"/>
<keyword evidence="1" id="KW-0378">Hydrolase</keyword>
<dbReference type="InterPro" id="IPR022712">
    <property type="entry name" value="Beta_Casp"/>
</dbReference>
<dbReference type="SMART" id="SM00849">
    <property type="entry name" value="Lactamase_B"/>
    <property type="match status" value="1"/>
</dbReference>
<dbReference type="SMART" id="SM01027">
    <property type="entry name" value="Beta-Casp"/>
    <property type="match status" value="1"/>
</dbReference>
<evidence type="ECO:0000259" key="2">
    <source>
        <dbReference type="SMART" id="SM00849"/>
    </source>
</evidence>
<keyword evidence="5" id="KW-1185">Reference proteome</keyword>
<evidence type="ECO:0000313" key="5">
    <source>
        <dbReference type="Proteomes" id="UP000217763"/>
    </source>
</evidence>
<feature type="domain" description="Beta-Casp" evidence="3">
    <location>
        <begin position="246"/>
        <end position="365"/>
    </location>
</feature>
<dbReference type="InterPro" id="IPR036866">
    <property type="entry name" value="RibonucZ/Hydroxyglut_hydro"/>
</dbReference>
<dbReference type="Pfam" id="PF00753">
    <property type="entry name" value="Lactamase_B"/>
    <property type="match status" value="1"/>
</dbReference>
<dbReference type="GO" id="GO:0004521">
    <property type="term" value="F:RNA endonuclease activity"/>
    <property type="evidence" value="ECO:0007669"/>
    <property type="project" value="TreeGrafter"/>
</dbReference>
<dbReference type="InterPro" id="IPR001279">
    <property type="entry name" value="Metallo-B-lactamas"/>
</dbReference>
<accession>A0A291HTT4</accession>
<evidence type="ECO:0000313" key="4">
    <source>
        <dbReference type="EMBL" id="ATG75522.1"/>
    </source>
</evidence>
<dbReference type="Pfam" id="PF10996">
    <property type="entry name" value="Beta-Casp"/>
    <property type="match status" value="1"/>
</dbReference>
<dbReference type="Proteomes" id="UP000217763">
    <property type="component" value="Chromosome"/>
</dbReference>
<dbReference type="Gene3D" id="3.60.15.10">
    <property type="entry name" value="Ribonuclease Z/Hydroxyacylglutathione hydrolase-like"/>
    <property type="match status" value="1"/>
</dbReference>
<dbReference type="Pfam" id="PF07521">
    <property type="entry name" value="RMMBL"/>
    <property type="match status" value="1"/>
</dbReference>
<dbReference type="Gene3D" id="3.40.50.10890">
    <property type="match status" value="1"/>
</dbReference>
<dbReference type="InterPro" id="IPR011108">
    <property type="entry name" value="RMMBL"/>
</dbReference>
<dbReference type="SUPFAM" id="SSF56281">
    <property type="entry name" value="Metallo-hydrolase/oxidoreductase"/>
    <property type="match status" value="1"/>
</dbReference>
<sequence>MKITFLGATQTVTGSKFLVHSGDTRILVDCGLYQGYKWLRERNWQPLPLDIDRLDAIVLTHAHLDHSGYIPVLYRQGYRGPVYCHPATRALCEILLADSGNLQEEDARFFSRHQLSKHAEPEPLYDRATAEQSMTLFRPLEFGQVLDLGGMRLHLQPAGHILGAGSLILEAEGKRVGFSGDVGRPDDLFMYPPKPLPELDLLLLESTYGDRRHETTDPFLQMEELVNTTVAGGGIMLIPSFAVGRAQAVQYLLTTLMEQGRIPRLKVFLDSPMAIEVGEIYERFADQHKLSRADCRRMSRTITLVRSVEDSKALADEVYPHIIIAGSGMVTGGRILHHMKRLLSDHRTTLLLTGYQAGGGRGAKLQQGAESVRIHGDWVTNRARIEMLHGLSGHADYVELQQWLAASALTADTRIQLVHGEPDALEAMRDYLRRTSPYRVEIGEYQRILTF</sequence>
<dbReference type="EMBL" id="CP012621">
    <property type="protein sequence ID" value="ATG75522.1"/>
    <property type="molecule type" value="Genomic_DNA"/>
</dbReference>
<dbReference type="GO" id="GO:0016787">
    <property type="term" value="F:hydrolase activity"/>
    <property type="evidence" value="ECO:0007669"/>
    <property type="project" value="UniProtKB-KW"/>
</dbReference>
<dbReference type="AlphaFoldDB" id="A0A291HTT4"/>
<reference evidence="5" key="1">
    <citation type="submission" date="2015-09" db="EMBL/GenBank/DDBJ databases">
        <authorList>
            <person name="Shao Z."/>
            <person name="Wang L."/>
        </authorList>
    </citation>
    <scope>NUCLEOTIDE SEQUENCE [LARGE SCALE GENOMIC DNA]</scope>
    <source>
        <strain evidence="5">F13-1</strain>
    </source>
</reference>
<dbReference type="PANTHER" id="PTHR11203">
    <property type="entry name" value="CLEAVAGE AND POLYADENYLATION SPECIFICITY FACTOR FAMILY MEMBER"/>
    <property type="match status" value="1"/>
</dbReference>
<feature type="domain" description="Metallo-beta-lactamase" evidence="2">
    <location>
        <begin position="13"/>
        <end position="234"/>
    </location>
</feature>
<evidence type="ECO:0000259" key="3">
    <source>
        <dbReference type="SMART" id="SM01027"/>
    </source>
</evidence>
<dbReference type="PANTHER" id="PTHR11203:SF37">
    <property type="entry name" value="INTEGRATOR COMPLEX SUBUNIT 11"/>
    <property type="match status" value="1"/>
</dbReference>
<protein>
    <submittedName>
        <fullName evidence="4">mRNA 3'-end processing factor</fullName>
    </submittedName>
</protein>
<dbReference type="InterPro" id="IPR050698">
    <property type="entry name" value="MBL"/>
</dbReference>
<gene>
    <name evidence="4" type="ORF">AN401_18100</name>
</gene>
<dbReference type="RefSeq" id="WP_096780134.1">
    <property type="nucleotide sequence ID" value="NZ_CP012621.1"/>
</dbReference>
<organism evidence="4 5">
    <name type="scientific">Zobellella denitrificans</name>
    <dbReference type="NCBI Taxonomy" id="347534"/>
    <lineage>
        <taxon>Bacteria</taxon>
        <taxon>Pseudomonadati</taxon>
        <taxon>Pseudomonadota</taxon>
        <taxon>Gammaproteobacteria</taxon>
        <taxon>Aeromonadales</taxon>
        <taxon>Aeromonadaceae</taxon>
        <taxon>Zobellella</taxon>
    </lineage>
</organism>
<dbReference type="CDD" id="cd16295">
    <property type="entry name" value="TTHA0252-CPSF-like_MBL-fold"/>
    <property type="match status" value="1"/>
</dbReference>